<dbReference type="EC" id="2.7.13.3" evidence="3"/>
<feature type="transmembrane region" description="Helical" evidence="12">
    <location>
        <begin position="176"/>
        <end position="194"/>
    </location>
</feature>
<evidence type="ECO:0000256" key="12">
    <source>
        <dbReference type="SAM" id="Phobius"/>
    </source>
</evidence>
<keyword evidence="10 12" id="KW-0472">Membrane</keyword>
<keyword evidence="4" id="KW-1003">Cell membrane</keyword>
<dbReference type="PANTHER" id="PTHR45339">
    <property type="entry name" value="HYBRID SIGNAL TRANSDUCTION HISTIDINE KINASE J"/>
    <property type="match status" value="1"/>
</dbReference>
<dbReference type="InterPro" id="IPR011006">
    <property type="entry name" value="CheY-like_superfamily"/>
</dbReference>
<dbReference type="SUPFAM" id="SSF55874">
    <property type="entry name" value="ATPase domain of HSP90 chaperone/DNA topoisomerase II/histidine kinase"/>
    <property type="match status" value="1"/>
</dbReference>
<feature type="domain" description="Histidine kinase" evidence="13">
    <location>
        <begin position="361"/>
        <end position="606"/>
    </location>
</feature>
<keyword evidence="8 12" id="KW-1133">Transmembrane helix</keyword>
<keyword evidence="7" id="KW-0418">Kinase</keyword>
<evidence type="ECO:0000259" key="13">
    <source>
        <dbReference type="PROSITE" id="PS50109"/>
    </source>
</evidence>
<keyword evidence="6 12" id="KW-0812">Transmembrane</keyword>
<dbReference type="Pfam" id="PF00512">
    <property type="entry name" value="HisKA"/>
    <property type="match status" value="1"/>
</dbReference>
<dbReference type="Gene3D" id="1.10.287.130">
    <property type="match status" value="1"/>
</dbReference>
<dbReference type="InterPro" id="IPR036890">
    <property type="entry name" value="HATPase_C_sf"/>
</dbReference>
<feature type="transmembrane region" description="Helical" evidence="12">
    <location>
        <begin position="69"/>
        <end position="86"/>
    </location>
</feature>
<dbReference type="EMBL" id="JACJQY010000031">
    <property type="protein sequence ID" value="MBD2318562.1"/>
    <property type="molecule type" value="Genomic_DNA"/>
</dbReference>
<dbReference type="RefSeq" id="WP_190579663.1">
    <property type="nucleotide sequence ID" value="NZ_CAWPQU010000025.1"/>
</dbReference>
<evidence type="ECO:0000256" key="1">
    <source>
        <dbReference type="ARBA" id="ARBA00000085"/>
    </source>
</evidence>
<dbReference type="SMART" id="SM00448">
    <property type="entry name" value="REC"/>
    <property type="match status" value="1"/>
</dbReference>
<dbReference type="InterPro" id="IPR007895">
    <property type="entry name" value="MASE1"/>
</dbReference>
<dbReference type="SUPFAM" id="SSF52172">
    <property type="entry name" value="CheY-like"/>
    <property type="match status" value="1"/>
</dbReference>
<dbReference type="PROSITE" id="PS50110">
    <property type="entry name" value="RESPONSE_REGULATORY"/>
    <property type="match status" value="1"/>
</dbReference>
<evidence type="ECO:0000256" key="4">
    <source>
        <dbReference type="ARBA" id="ARBA00022475"/>
    </source>
</evidence>
<dbReference type="SMART" id="SM00387">
    <property type="entry name" value="HATPase_c"/>
    <property type="match status" value="1"/>
</dbReference>
<evidence type="ECO:0000256" key="11">
    <source>
        <dbReference type="PROSITE-ProRule" id="PRU00169"/>
    </source>
</evidence>
<reference evidence="15 16" key="1">
    <citation type="journal article" date="2020" name="ISME J.">
        <title>Comparative genomics reveals insights into cyanobacterial evolution and habitat adaptation.</title>
        <authorList>
            <person name="Chen M.Y."/>
            <person name="Teng W.K."/>
            <person name="Zhao L."/>
            <person name="Hu C.X."/>
            <person name="Zhou Y.K."/>
            <person name="Han B.P."/>
            <person name="Song L.R."/>
            <person name="Shu W.S."/>
        </authorList>
    </citation>
    <scope>NUCLEOTIDE SEQUENCE [LARGE SCALE GENOMIC DNA]</scope>
    <source>
        <strain evidence="15 16">FACHB-1050</strain>
    </source>
</reference>
<dbReference type="InterPro" id="IPR003661">
    <property type="entry name" value="HisK_dim/P_dom"/>
</dbReference>
<keyword evidence="9" id="KW-0902">Two-component regulatory system</keyword>
<dbReference type="Pfam" id="PF00072">
    <property type="entry name" value="Response_reg"/>
    <property type="match status" value="1"/>
</dbReference>
<dbReference type="InterPro" id="IPR001789">
    <property type="entry name" value="Sig_transdc_resp-reg_receiver"/>
</dbReference>
<feature type="transmembrane region" description="Helical" evidence="12">
    <location>
        <begin position="214"/>
        <end position="236"/>
    </location>
</feature>
<name>A0ABR8CET4_9CYAN</name>
<evidence type="ECO:0000256" key="2">
    <source>
        <dbReference type="ARBA" id="ARBA00004651"/>
    </source>
</evidence>
<dbReference type="PRINTS" id="PR00344">
    <property type="entry name" value="BCTRLSENSOR"/>
</dbReference>
<dbReference type="Gene3D" id="3.40.50.2300">
    <property type="match status" value="1"/>
</dbReference>
<dbReference type="PROSITE" id="PS50109">
    <property type="entry name" value="HIS_KIN"/>
    <property type="match status" value="1"/>
</dbReference>
<comment type="subcellular location">
    <subcellularLocation>
        <location evidence="2">Cell membrane</location>
        <topology evidence="2">Multi-pass membrane protein</topology>
    </subcellularLocation>
</comment>
<evidence type="ECO:0000256" key="6">
    <source>
        <dbReference type="ARBA" id="ARBA00022692"/>
    </source>
</evidence>
<sequence>MLRIPVIFCQHKSIWKTCINCLGIVIVAAGYYGLAEICRRLASTPQDVTPVWFPDGFASAAILLFGDRLLLGVFIGSFLANIWAFLKNDTTFHMLQSIAQVTMIAIGTTTGIGLGSYLLRRAIGQESPLRNFRNVAKFFWLAGLMGTMINATAGVTALCLGSTIPWSEYSSVWLTWWVSNVTGIFVLTPALLSWSEITRYKLLYFYRKTNPLHLLEALAMLVIVLIISQVAFVGIYPIEYLIIPCLVWVTFRFGHFAATNLILMIAIIAIFGTLKGSGAFARANINESLLLLQSFIVATVSFTLILSGTINEQRRNSNHLKKAQIELLQKSQLLTERNQELTQAKQLAESANRSKSHFLTSMSHELRTPLNAIIGVTQLLQEDESTVPQQKEDLQIIYNAGFHLIALIEDILDISKIEAGKMEIQPMDCQLLELLQGVSESFRVLANKKGIDLICQFAPDLPQTIHTDAKRLRQILFNLLGNALKFTDQGRVTFEVSKMTNQELIADLTASAHNSIICSSHSTSSTSEVVHMLFAIADTGVGIDSEKLNKIFLPFEQVGEHKFKSQGTGLGLAISQKIAQFLGGEISVTSELGVGSCFSLRLPFVAIDPPHHGEVENDDSSSNLKSSNSAQTINSYHGFDSKLAQQYPLQILIAEDNLVNQKVAARLFQKLGYIVDIANNGLEVIEMLRSRTYDLIFMDIQMPVMDGLEATAKILEEWNFAMRPRIIAMTANAMPSDREECLAAGMDDFLSKPIQVEKLIAAIKRSQSHSLL</sequence>
<organism evidence="15 16">
    <name type="scientific">Phormidium tenue FACHB-1050</name>
    <dbReference type="NCBI Taxonomy" id="2692857"/>
    <lineage>
        <taxon>Bacteria</taxon>
        <taxon>Bacillati</taxon>
        <taxon>Cyanobacteriota</taxon>
        <taxon>Cyanophyceae</taxon>
        <taxon>Oscillatoriophycideae</taxon>
        <taxon>Oscillatoriales</taxon>
        <taxon>Oscillatoriaceae</taxon>
        <taxon>Phormidium</taxon>
    </lineage>
</organism>
<dbReference type="SUPFAM" id="SSF47384">
    <property type="entry name" value="Homodimeric domain of signal transducing histidine kinase"/>
    <property type="match status" value="1"/>
</dbReference>
<gene>
    <name evidence="15" type="ORF">H6G05_17115</name>
</gene>
<evidence type="ECO:0000256" key="3">
    <source>
        <dbReference type="ARBA" id="ARBA00012438"/>
    </source>
</evidence>
<evidence type="ECO:0000256" key="5">
    <source>
        <dbReference type="ARBA" id="ARBA00022553"/>
    </source>
</evidence>
<evidence type="ECO:0000256" key="10">
    <source>
        <dbReference type="ARBA" id="ARBA00023136"/>
    </source>
</evidence>
<feature type="transmembrane region" description="Helical" evidence="12">
    <location>
        <begin position="139"/>
        <end position="164"/>
    </location>
</feature>
<dbReference type="InterPro" id="IPR004358">
    <property type="entry name" value="Sig_transdc_His_kin-like_C"/>
</dbReference>
<feature type="modified residue" description="4-aspartylphosphate" evidence="11">
    <location>
        <position position="699"/>
    </location>
</feature>
<dbReference type="CDD" id="cd17546">
    <property type="entry name" value="REC_hyHK_CKI1_RcsC-like"/>
    <property type="match status" value="1"/>
</dbReference>
<accession>A0ABR8CET4</accession>
<dbReference type="Gene3D" id="3.30.565.10">
    <property type="entry name" value="Histidine kinase-like ATPase, C-terminal domain"/>
    <property type="match status" value="1"/>
</dbReference>
<dbReference type="InterPro" id="IPR005467">
    <property type="entry name" value="His_kinase_dom"/>
</dbReference>
<dbReference type="Pfam" id="PF05231">
    <property type="entry name" value="MASE1"/>
    <property type="match status" value="1"/>
</dbReference>
<keyword evidence="5 11" id="KW-0597">Phosphoprotein</keyword>
<protein>
    <recommendedName>
        <fullName evidence="3">histidine kinase</fullName>
        <ecNumber evidence="3">2.7.13.3</ecNumber>
    </recommendedName>
</protein>
<dbReference type="SMART" id="SM00388">
    <property type="entry name" value="HisKA"/>
    <property type="match status" value="1"/>
</dbReference>
<evidence type="ECO:0000256" key="8">
    <source>
        <dbReference type="ARBA" id="ARBA00022989"/>
    </source>
</evidence>
<comment type="catalytic activity">
    <reaction evidence="1">
        <text>ATP + protein L-histidine = ADP + protein N-phospho-L-histidine.</text>
        <dbReference type="EC" id="2.7.13.3"/>
    </reaction>
</comment>
<feature type="transmembrane region" description="Helical" evidence="12">
    <location>
        <begin position="289"/>
        <end position="310"/>
    </location>
</feature>
<evidence type="ECO:0000259" key="14">
    <source>
        <dbReference type="PROSITE" id="PS50110"/>
    </source>
</evidence>
<evidence type="ECO:0000256" key="9">
    <source>
        <dbReference type="ARBA" id="ARBA00023012"/>
    </source>
</evidence>
<feature type="transmembrane region" description="Helical" evidence="12">
    <location>
        <begin position="98"/>
        <end position="119"/>
    </location>
</feature>
<dbReference type="CDD" id="cd16922">
    <property type="entry name" value="HATPase_EvgS-ArcB-TorS-like"/>
    <property type="match status" value="1"/>
</dbReference>
<dbReference type="InterPro" id="IPR003594">
    <property type="entry name" value="HATPase_dom"/>
</dbReference>
<evidence type="ECO:0000313" key="15">
    <source>
        <dbReference type="EMBL" id="MBD2318562.1"/>
    </source>
</evidence>
<feature type="transmembrane region" description="Helical" evidence="12">
    <location>
        <begin position="14"/>
        <end position="34"/>
    </location>
</feature>
<dbReference type="InterPro" id="IPR036097">
    <property type="entry name" value="HisK_dim/P_sf"/>
</dbReference>
<evidence type="ECO:0000313" key="16">
    <source>
        <dbReference type="Proteomes" id="UP000618445"/>
    </source>
</evidence>
<evidence type="ECO:0000256" key="7">
    <source>
        <dbReference type="ARBA" id="ARBA00022777"/>
    </source>
</evidence>
<dbReference type="PANTHER" id="PTHR45339:SF1">
    <property type="entry name" value="HYBRID SIGNAL TRANSDUCTION HISTIDINE KINASE J"/>
    <property type="match status" value="1"/>
</dbReference>
<feature type="domain" description="Response regulatory" evidence="14">
    <location>
        <begin position="650"/>
        <end position="767"/>
    </location>
</feature>
<dbReference type="Proteomes" id="UP000618445">
    <property type="component" value="Unassembled WGS sequence"/>
</dbReference>
<keyword evidence="7" id="KW-0808">Transferase</keyword>
<dbReference type="Pfam" id="PF02518">
    <property type="entry name" value="HATPase_c"/>
    <property type="match status" value="1"/>
</dbReference>
<comment type="caution">
    <text evidence="15">The sequence shown here is derived from an EMBL/GenBank/DDBJ whole genome shotgun (WGS) entry which is preliminary data.</text>
</comment>
<dbReference type="CDD" id="cd00082">
    <property type="entry name" value="HisKA"/>
    <property type="match status" value="1"/>
</dbReference>
<keyword evidence="16" id="KW-1185">Reference proteome</keyword>
<proteinExistence type="predicted"/>
<feature type="transmembrane region" description="Helical" evidence="12">
    <location>
        <begin position="256"/>
        <end position="277"/>
    </location>
</feature>